<gene>
    <name evidence="8" type="ORF">HA49_13485</name>
</gene>
<proteinExistence type="inferred from homology"/>
<dbReference type="InterPro" id="IPR032694">
    <property type="entry name" value="CopC/D"/>
</dbReference>
<reference evidence="8" key="1">
    <citation type="submission" date="2014-12" db="EMBL/GenBank/DDBJ databases">
        <title>The draft genome of the Tatumella morbirosei type strain, LMG23360T isolated from pineapple rot.</title>
        <authorList>
            <person name="Smits T.H."/>
            <person name="Palmer M."/>
            <person name="Venter S.N."/>
            <person name="Duffy B."/>
            <person name="Steenkamp E.T."/>
            <person name="Chan W.Y."/>
            <person name="Coutinho T.A."/>
            <person name="Coetzee M.P."/>
            <person name="De Maayer P."/>
        </authorList>
    </citation>
    <scope>NUCLEOTIDE SEQUENCE [LARGE SCALE GENOMIC DNA]</scope>
    <source>
        <strain evidence="8">LMG 23360</strain>
    </source>
</reference>
<protein>
    <recommendedName>
        <fullName evidence="6">Copper resistance protein D</fullName>
    </recommendedName>
</protein>
<dbReference type="eggNOG" id="COG1276">
    <property type="taxonomic scope" value="Bacteria"/>
</dbReference>
<dbReference type="OrthoDB" id="7032707at2"/>
<dbReference type="PANTHER" id="PTHR34820:SF4">
    <property type="entry name" value="INNER MEMBRANE PROTEIN YEBZ"/>
    <property type="match status" value="1"/>
</dbReference>
<sequence>MAASYILLRFIHFTSLILLTGCASYRAILAPEEYAGLLWSHLKIGTVCAAVIALVSAVAMFAVQTILMSGTTDGIWQASVWNAVSGTRFGQAWLPEMLLALLCLLLLSFNSRRGGFLLLAGCIVGLMFMAMTGHAAMHDGVRGLAGQVSQTVHLTAATFWCGGLFPLLWLMKQASSRPDDSNAIRTMMRFSRYGHWAVALTIISGVLNTLLIAGFPLHYSAWLLWLLFKVSLVLLMVAIALYNRYWLVPRFSRCPEPSRRWFIRLTQLELFVSLVVIAVVSLFATLSPV</sequence>
<comment type="function">
    <text evidence="6">Involved in copper resistance.</text>
</comment>
<keyword evidence="3 6" id="KW-0812">Transmembrane</keyword>
<keyword evidence="4 6" id="KW-1133">Transmembrane helix</keyword>
<dbReference type="PANTHER" id="PTHR34820">
    <property type="entry name" value="INNER MEMBRANE PROTEIN YEBZ"/>
    <property type="match status" value="1"/>
</dbReference>
<dbReference type="GO" id="GO:0006825">
    <property type="term" value="P:copper ion transport"/>
    <property type="evidence" value="ECO:0007669"/>
    <property type="project" value="InterPro"/>
</dbReference>
<dbReference type="AlphaFoldDB" id="A0A095T572"/>
<feature type="transmembrane region" description="Helical" evidence="6">
    <location>
        <begin position="193"/>
        <end position="216"/>
    </location>
</feature>
<keyword evidence="9" id="KW-1185">Reference proteome</keyword>
<feature type="domain" description="Copper resistance protein D" evidence="7">
    <location>
        <begin position="185"/>
        <end position="282"/>
    </location>
</feature>
<evidence type="ECO:0000256" key="6">
    <source>
        <dbReference type="RuleBase" id="RU369037"/>
    </source>
</evidence>
<evidence type="ECO:0000313" key="8">
    <source>
        <dbReference type="EMBL" id="KGD71847.2"/>
    </source>
</evidence>
<evidence type="ECO:0000256" key="3">
    <source>
        <dbReference type="ARBA" id="ARBA00022692"/>
    </source>
</evidence>
<keyword evidence="6" id="KW-0186">Copper</keyword>
<evidence type="ECO:0000256" key="2">
    <source>
        <dbReference type="ARBA" id="ARBA00022475"/>
    </source>
</evidence>
<organism evidence="8 9">
    <name type="scientific">Tatumella morbirosei</name>
    <dbReference type="NCBI Taxonomy" id="642227"/>
    <lineage>
        <taxon>Bacteria</taxon>
        <taxon>Pseudomonadati</taxon>
        <taxon>Pseudomonadota</taxon>
        <taxon>Gammaproteobacteria</taxon>
        <taxon>Enterobacterales</taxon>
        <taxon>Erwiniaceae</taxon>
        <taxon>Tatumella</taxon>
    </lineage>
</organism>
<dbReference type="GO" id="GO:0005886">
    <property type="term" value="C:plasma membrane"/>
    <property type="evidence" value="ECO:0007669"/>
    <property type="project" value="UniProtKB-SubCell"/>
</dbReference>
<dbReference type="InterPro" id="IPR047689">
    <property type="entry name" value="CopD"/>
</dbReference>
<comment type="caution">
    <text evidence="8">The sequence shown here is derived from an EMBL/GenBank/DDBJ whole genome shotgun (WGS) entry which is preliminary data.</text>
</comment>
<keyword evidence="2 6" id="KW-1003">Cell membrane</keyword>
<feature type="transmembrane region" description="Helical" evidence="6">
    <location>
        <begin position="152"/>
        <end position="172"/>
    </location>
</feature>
<evidence type="ECO:0000256" key="5">
    <source>
        <dbReference type="ARBA" id="ARBA00023136"/>
    </source>
</evidence>
<dbReference type="InterPro" id="IPR008457">
    <property type="entry name" value="Cu-R_CopD_dom"/>
</dbReference>
<feature type="transmembrane region" description="Helical" evidence="6">
    <location>
        <begin position="222"/>
        <end position="247"/>
    </location>
</feature>
<comment type="subcellular location">
    <subcellularLocation>
        <location evidence="6">Cell inner membrane</location>
        <topology evidence="6">Multi-pass membrane protein</topology>
    </subcellularLocation>
    <subcellularLocation>
        <location evidence="1">Cell membrane</location>
        <topology evidence="1">Multi-pass membrane protein</topology>
    </subcellularLocation>
</comment>
<evidence type="ECO:0000313" key="9">
    <source>
        <dbReference type="Proteomes" id="UP000029577"/>
    </source>
</evidence>
<evidence type="ECO:0000256" key="4">
    <source>
        <dbReference type="ARBA" id="ARBA00022989"/>
    </source>
</evidence>
<name>A0A095T572_9GAMM</name>
<dbReference type="EMBL" id="JPKR02000003">
    <property type="protein sequence ID" value="KGD71847.2"/>
    <property type="molecule type" value="Genomic_DNA"/>
</dbReference>
<evidence type="ECO:0000256" key="1">
    <source>
        <dbReference type="ARBA" id="ARBA00004651"/>
    </source>
</evidence>
<feature type="transmembrane region" description="Helical" evidence="6">
    <location>
        <begin position="268"/>
        <end position="286"/>
    </location>
</feature>
<keyword evidence="6" id="KW-0997">Cell inner membrane</keyword>
<feature type="transmembrane region" description="Helical" evidence="6">
    <location>
        <begin position="89"/>
        <end position="109"/>
    </location>
</feature>
<dbReference type="Pfam" id="PF05425">
    <property type="entry name" value="CopD"/>
    <property type="match status" value="1"/>
</dbReference>
<evidence type="ECO:0000259" key="7">
    <source>
        <dbReference type="Pfam" id="PF05425"/>
    </source>
</evidence>
<keyword evidence="5 6" id="KW-0472">Membrane</keyword>
<feature type="transmembrane region" description="Helical" evidence="6">
    <location>
        <begin position="46"/>
        <end position="69"/>
    </location>
</feature>
<dbReference type="GO" id="GO:0046688">
    <property type="term" value="P:response to copper ion"/>
    <property type="evidence" value="ECO:0007669"/>
    <property type="project" value="UniProtKB-UniRule"/>
</dbReference>
<dbReference type="STRING" id="642227.HA49_13485"/>
<dbReference type="Proteomes" id="UP000029577">
    <property type="component" value="Unassembled WGS sequence"/>
</dbReference>
<feature type="transmembrane region" description="Helical" evidence="6">
    <location>
        <begin position="6"/>
        <end position="25"/>
    </location>
</feature>
<comment type="similarity">
    <text evidence="6">Belongs to the CopD family.</text>
</comment>
<accession>A0A095T572</accession>
<feature type="transmembrane region" description="Helical" evidence="6">
    <location>
        <begin position="116"/>
        <end position="137"/>
    </location>
</feature>
<dbReference type="NCBIfam" id="NF033808">
    <property type="entry name" value="copper_CopD"/>
    <property type="match status" value="1"/>
</dbReference>